<dbReference type="PANTHER" id="PTHR10788">
    <property type="entry name" value="TREHALOSE-6-PHOSPHATE SYNTHASE"/>
    <property type="match status" value="1"/>
</dbReference>
<organism evidence="2 3">
    <name type="scientific">Eiseniibacteriota bacterium</name>
    <dbReference type="NCBI Taxonomy" id="2212470"/>
    <lineage>
        <taxon>Bacteria</taxon>
        <taxon>Candidatus Eiseniibacteriota</taxon>
    </lineage>
</organism>
<accession>A0A538U1B4</accession>
<dbReference type="AlphaFoldDB" id="A0A538U1B4"/>
<dbReference type="Gene3D" id="3.40.50.2000">
    <property type="entry name" value="Glycogen Phosphorylase B"/>
    <property type="match status" value="1"/>
</dbReference>
<name>A0A538U1B4_UNCEI</name>
<reference evidence="2 3" key="1">
    <citation type="journal article" date="2019" name="Nat. Microbiol.">
        <title>Mediterranean grassland soil C-N compound turnover is dependent on rainfall and depth, and is mediated by genomically divergent microorganisms.</title>
        <authorList>
            <person name="Diamond S."/>
            <person name="Andeer P.F."/>
            <person name="Li Z."/>
            <person name="Crits-Christoph A."/>
            <person name="Burstein D."/>
            <person name="Anantharaman K."/>
            <person name="Lane K.R."/>
            <person name="Thomas B.C."/>
            <person name="Pan C."/>
            <person name="Northen T.R."/>
            <person name="Banfield J.F."/>
        </authorList>
    </citation>
    <scope>NUCLEOTIDE SEQUENCE [LARGE SCALE GENOMIC DNA]</scope>
    <source>
        <strain evidence="2">WS_10</strain>
    </source>
</reference>
<dbReference type="EMBL" id="VBPA01000278">
    <property type="protein sequence ID" value="TMQ69674.1"/>
    <property type="molecule type" value="Genomic_DNA"/>
</dbReference>
<dbReference type="InterPro" id="IPR001830">
    <property type="entry name" value="Glyco_trans_20"/>
</dbReference>
<dbReference type="Proteomes" id="UP000319836">
    <property type="component" value="Unassembled WGS sequence"/>
</dbReference>
<dbReference type="PANTHER" id="PTHR10788:SF106">
    <property type="entry name" value="BCDNA.GH08860"/>
    <property type="match status" value="1"/>
</dbReference>
<gene>
    <name evidence="2" type="ORF">E6K80_10935</name>
</gene>
<comment type="similarity">
    <text evidence="1">Belongs to the glycosyltransferase 20 family.</text>
</comment>
<dbReference type="GO" id="GO:0003825">
    <property type="term" value="F:alpha,alpha-trehalose-phosphate synthase (UDP-forming) activity"/>
    <property type="evidence" value="ECO:0007669"/>
    <property type="project" value="TreeGrafter"/>
</dbReference>
<comment type="caution">
    <text evidence="2">The sequence shown here is derived from an EMBL/GenBank/DDBJ whole genome shotgun (WGS) entry which is preliminary data.</text>
</comment>
<evidence type="ECO:0000313" key="3">
    <source>
        <dbReference type="Proteomes" id="UP000319836"/>
    </source>
</evidence>
<feature type="non-terminal residue" evidence="2">
    <location>
        <position position="310"/>
    </location>
</feature>
<sequence>MELDRVRSALSRAAVRTQQRSDGPPRTTRADLAAWAKAHLAGRRMVVASNREPYSHQFVGDAIEVIRNAGGLTVALDGVMQALGGTWVAHGSGDADRAVVDEHDRVACPPSRARYLLRRLWLTREDHARYYSGFSNGALWPLCHIAFVRPRFHLADWQRYQDVNARFAAAVLEEIGDQPAFVFIQDYHLALAAAKLREARRDLQTGLFWHIPWPNAEVFRRLPWGREVLEGMLANDLVGFHIRPHALNFLDTVAQTLEARVDYERFAVERGGRRTWVRHFPISVDAEEIGTMVDSSEMVEAENVLRHRLG</sequence>
<evidence type="ECO:0000313" key="2">
    <source>
        <dbReference type="EMBL" id="TMQ69674.1"/>
    </source>
</evidence>
<dbReference type="GO" id="GO:0005992">
    <property type="term" value="P:trehalose biosynthetic process"/>
    <property type="evidence" value="ECO:0007669"/>
    <property type="project" value="InterPro"/>
</dbReference>
<protein>
    <submittedName>
        <fullName evidence="2">Trehalose-6-phosphate synthase</fullName>
    </submittedName>
</protein>
<proteinExistence type="inferred from homology"/>
<dbReference type="Pfam" id="PF00982">
    <property type="entry name" value="Glyco_transf_20"/>
    <property type="match status" value="1"/>
</dbReference>
<dbReference type="SUPFAM" id="SSF53756">
    <property type="entry name" value="UDP-Glycosyltransferase/glycogen phosphorylase"/>
    <property type="match status" value="1"/>
</dbReference>
<evidence type="ECO:0000256" key="1">
    <source>
        <dbReference type="ARBA" id="ARBA00008799"/>
    </source>
</evidence>